<keyword evidence="2 12" id="KW-0235">DNA replication</keyword>
<dbReference type="InterPro" id="IPR011545">
    <property type="entry name" value="DEAD/DEAH_box_helicase_dom"/>
</dbReference>
<comment type="similarity">
    <text evidence="12">Belongs to the helicase family. PriA subfamily.</text>
</comment>
<keyword evidence="15" id="KW-1185">Reference proteome</keyword>
<dbReference type="EC" id="5.6.2.4" evidence="12"/>
<comment type="catalytic activity">
    <reaction evidence="12">
        <text>Couples ATP hydrolysis with the unwinding of duplex DNA by translocating in the 3'-5' direction.</text>
        <dbReference type="EC" id="5.6.2.4"/>
    </reaction>
</comment>
<feature type="binding site" evidence="12">
    <location>
        <position position="274"/>
    </location>
    <ligand>
        <name>Zn(2+)</name>
        <dbReference type="ChEBI" id="CHEBI:29105"/>
        <label>1</label>
    </ligand>
</feature>
<evidence type="ECO:0000259" key="13">
    <source>
        <dbReference type="PROSITE" id="PS51192"/>
    </source>
</evidence>
<evidence type="ECO:0000256" key="10">
    <source>
        <dbReference type="ARBA" id="ARBA00023235"/>
    </source>
</evidence>
<dbReference type="PANTHER" id="PTHR30580:SF0">
    <property type="entry name" value="PRIMOSOMAL PROTEIN N"/>
    <property type="match status" value="1"/>
</dbReference>
<keyword evidence="1 12" id="KW-0639">Primosome</keyword>
<organism evidence="14 15">
    <name type="scientific">Rhodopila globiformis</name>
    <name type="common">Rhodopseudomonas globiformis</name>
    <dbReference type="NCBI Taxonomy" id="1071"/>
    <lineage>
        <taxon>Bacteria</taxon>
        <taxon>Pseudomonadati</taxon>
        <taxon>Pseudomonadota</taxon>
        <taxon>Alphaproteobacteria</taxon>
        <taxon>Acetobacterales</taxon>
        <taxon>Acetobacteraceae</taxon>
        <taxon>Rhodopila</taxon>
    </lineage>
</organism>
<dbReference type="AlphaFoldDB" id="A0A2S6NAK5"/>
<dbReference type="Proteomes" id="UP000239724">
    <property type="component" value="Unassembled WGS sequence"/>
</dbReference>
<evidence type="ECO:0000256" key="3">
    <source>
        <dbReference type="ARBA" id="ARBA00022723"/>
    </source>
</evidence>
<feature type="binding site" evidence="12">
    <location>
        <position position="243"/>
    </location>
    <ligand>
        <name>Zn(2+)</name>
        <dbReference type="ChEBI" id="CHEBI:29105"/>
        <label>2</label>
    </ligand>
</feature>
<feature type="binding site" evidence="12">
    <location>
        <position position="261"/>
    </location>
    <ligand>
        <name>Zn(2+)</name>
        <dbReference type="ChEBI" id="CHEBI:29105"/>
        <label>2</label>
    </ligand>
</feature>
<dbReference type="FunFam" id="3.40.50.300:FF:000489">
    <property type="entry name" value="Primosome assembly protein PriA"/>
    <property type="match status" value="1"/>
</dbReference>
<feature type="binding site" evidence="12">
    <location>
        <position position="271"/>
    </location>
    <ligand>
        <name>Zn(2+)</name>
        <dbReference type="ChEBI" id="CHEBI:29105"/>
        <label>1</label>
    </ligand>
</feature>
<comment type="caution">
    <text evidence="14">The sequence shown here is derived from an EMBL/GenBank/DDBJ whole genome shotgun (WGS) entry which is preliminary data.</text>
</comment>
<dbReference type="NCBIfam" id="TIGR00595">
    <property type="entry name" value="priA"/>
    <property type="match status" value="1"/>
</dbReference>
<evidence type="ECO:0000256" key="7">
    <source>
        <dbReference type="ARBA" id="ARBA00022833"/>
    </source>
</evidence>
<keyword evidence="6 12" id="KW-0347">Helicase</keyword>
<dbReference type="GO" id="GO:0006310">
    <property type="term" value="P:DNA recombination"/>
    <property type="evidence" value="ECO:0007669"/>
    <property type="project" value="InterPro"/>
</dbReference>
<comment type="catalytic activity">
    <reaction evidence="11 12">
        <text>ATP + H2O = ADP + phosphate + H(+)</text>
        <dbReference type="Rhea" id="RHEA:13065"/>
        <dbReference type="ChEBI" id="CHEBI:15377"/>
        <dbReference type="ChEBI" id="CHEBI:15378"/>
        <dbReference type="ChEBI" id="CHEBI:30616"/>
        <dbReference type="ChEBI" id="CHEBI:43474"/>
        <dbReference type="ChEBI" id="CHEBI:456216"/>
        <dbReference type="EC" id="5.6.2.4"/>
    </reaction>
</comment>
<accession>A0A2S6NAK5</accession>
<keyword evidence="5 12" id="KW-0378">Hydrolase</keyword>
<evidence type="ECO:0000256" key="2">
    <source>
        <dbReference type="ARBA" id="ARBA00022705"/>
    </source>
</evidence>
<keyword evidence="10 12" id="KW-0413">Isomerase</keyword>
<feature type="binding site" evidence="12">
    <location>
        <position position="240"/>
    </location>
    <ligand>
        <name>Zn(2+)</name>
        <dbReference type="ChEBI" id="CHEBI:29105"/>
        <label>2</label>
    </ligand>
</feature>
<dbReference type="GO" id="GO:0006302">
    <property type="term" value="P:double-strand break repair"/>
    <property type="evidence" value="ECO:0007669"/>
    <property type="project" value="InterPro"/>
</dbReference>
<keyword evidence="8 12" id="KW-0067">ATP-binding</keyword>
<keyword evidence="7 12" id="KW-0862">Zinc</keyword>
<evidence type="ECO:0000256" key="8">
    <source>
        <dbReference type="ARBA" id="ARBA00022840"/>
    </source>
</evidence>
<dbReference type="InterPro" id="IPR040498">
    <property type="entry name" value="PriA_CRR"/>
</dbReference>
<keyword evidence="9 12" id="KW-0238">DNA-binding</keyword>
<dbReference type="SMART" id="SM00487">
    <property type="entry name" value="DEXDc"/>
    <property type="match status" value="1"/>
</dbReference>
<dbReference type="Pfam" id="PF18319">
    <property type="entry name" value="Zn_ribbon_PriA"/>
    <property type="match status" value="1"/>
</dbReference>
<dbReference type="InterPro" id="IPR005259">
    <property type="entry name" value="PriA"/>
</dbReference>
<reference evidence="14 15" key="1">
    <citation type="journal article" date="2018" name="Arch. Microbiol.">
        <title>New insights into the metabolic potential of the phototrophic purple bacterium Rhodopila globiformis DSM 161(T) from its draft genome sequence and evidence for a vanadium-dependent nitrogenase.</title>
        <authorList>
            <person name="Imhoff J.F."/>
            <person name="Rahn T."/>
            <person name="Kunzel S."/>
            <person name="Neulinger S.C."/>
        </authorList>
    </citation>
    <scope>NUCLEOTIDE SEQUENCE [LARGE SCALE GENOMIC DNA]</scope>
    <source>
        <strain evidence="14 15">DSM 161</strain>
    </source>
</reference>
<dbReference type="HAMAP" id="MF_00983">
    <property type="entry name" value="PriA"/>
    <property type="match status" value="1"/>
</dbReference>
<keyword evidence="4 12" id="KW-0547">Nucleotide-binding</keyword>
<keyword evidence="3 12" id="KW-0479">Metal-binding</keyword>
<comment type="subunit">
    <text evidence="12">Component of the replication restart primosome.</text>
</comment>
<dbReference type="CDD" id="cd17929">
    <property type="entry name" value="DEXHc_priA"/>
    <property type="match status" value="1"/>
</dbReference>
<dbReference type="GO" id="GO:0043138">
    <property type="term" value="F:3'-5' DNA helicase activity"/>
    <property type="evidence" value="ECO:0007669"/>
    <property type="project" value="UniProtKB-EC"/>
</dbReference>
<dbReference type="InterPro" id="IPR014001">
    <property type="entry name" value="Helicase_ATP-bd"/>
</dbReference>
<gene>
    <name evidence="12" type="primary">priA</name>
    <name evidence="14" type="ORF">CCS01_16985</name>
</gene>
<evidence type="ECO:0000256" key="5">
    <source>
        <dbReference type="ARBA" id="ARBA00022801"/>
    </source>
</evidence>
<dbReference type="GO" id="GO:0016887">
    <property type="term" value="F:ATP hydrolysis activity"/>
    <property type="evidence" value="ECO:0007669"/>
    <property type="project" value="RHEA"/>
</dbReference>
<evidence type="ECO:0000256" key="11">
    <source>
        <dbReference type="ARBA" id="ARBA00048988"/>
    </source>
</evidence>
<dbReference type="PANTHER" id="PTHR30580">
    <property type="entry name" value="PRIMOSOMAL PROTEIN N"/>
    <property type="match status" value="1"/>
</dbReference>
<comment type="function">
    <text evidence="12">Initiates the restart of stalled replication forks, which reloads the replicative helicase on sites other than the origin of replication. Recognizes and binds to abandoned replication forks and remodels them to uncover a helicase loading site. Promotes assembly of the primosome at these replication forks.</text>
</comment>
<feature type="binding site" evidence="12">
    <location>
        <position position="258"/>
    </location>
    <ligand>
        <name>Zn(2+)</name>
        <dbReference type="ChEBI" id="CHEBI:29105"/>
        <label>2</label>
    </ligand>
</feature>
<dbReference type="Pfam" id="PF18074">
    <property type="entry name" value="PriA_C"/>
    <property type="match status" value="1"/>
</dbReference>
<dbReference type="EMBL" id="NHRY01000186">
    <property type="protein sequence ID" value="PPQ31653.1"/>
    <property type="molecule type" value="Genomic_DNA"/>
</dbReference>
<evidence type="ECO:0000256" key="12">
    <source>
        <dbReference type="HAMAP-Rule" id="MF_00983"/>
    </source>
</evidence>
<dbReference type="PROSITE" id="PS51192">
    <property type="entry name" value="HELICASE_ATP_BIND_1"/>
    <property type="match status" value="1"/>
</dbReference>
<evidence type="ECO:0000256" key="6">
    <source>
        <dbReference type="ARBA" id="ARBA00022806"/>
    </source>
</evidence>
<feature type="binding site" evidence="12">
    <location>
        <position position="234"/>
    </location>
    <ligand>
        <name>Zn(2+)</name>
        <dbReference type="ChEBI" id="CHEBI:29105"/>
        <label>1</label>
    </ligand>
</feature>
<dbReference type="GO" id="GO:0003677">
    <property type="term" value="F:DNA binding"/>
    <property type="evidence" value="ECO:0007669"/>
    <property type="project" value="UniProtKB-UniRule"/>
</dbReference>
<sequence length="522" mass="56611">MQTAVGARAFSVTLLDGVTGSGKTEVYLEAIATCLRQGRQALVMLPEIALSSQWTERFERRFGVAPAVWHSDLPSRTRKITWQAVAEGKAPVVVGARSALFLPFPDLGLVVVDEEHEAAFKQQDGVVYNARDMAVVRARLSGCAAILVSATPSLETVINVETGRYAHLRLAARHAGARLPQISLVDLRETPAERGRFLAPPLIQAVKQTLERGEQAMLFLNRRGYAPLTLCRACGHRMQCPNCTAWLVEHRTRHRLLCHHCGHTLPIPEECPACGMRDSLTPVGPGIERITEEAAAVFPEARRMVMASDTISGPHAAAAAAHAIEAREVDLIIGTQLVAKGWHFPHLTFVGVVDADLGLAGGELRASERTVQLLHQVAGRAGRAEAPGQVMLQTFIPDHPVMQALLDGDLDAFMETEAESRRDGEWPPFGRLAALIVSADTAILADTVARDLGRAAPHGDGVLVLGPAPAPMALLRGRHRRRLLLKVRRDMAVQPILRSWLASVRVPAGARVDVDVDPISFL</sequence>
<name>A0A2S6NAK5_RHOGL</name>
<dbReference type="Pfam" id="PF00270">
    <property type="entry name" value="DEAD"/>
    <property type="match status" value="1"/>
</dbReference>
<feature type="binding site" evidence="12">
    <location>
        <position position="231"/>
    </location>
    <ligand>
        <name>Zn(2+)</name>
        <dbReference type="ChEBI" id="CHEBI:29105"/>
        <label>1</label>
    </ligand>
</feature>
<comment type="cofactor">
    <cofactor evidence="12">
        <name>Zn(2+)</name>
        <dbReference type="ChEBI" id="CHEBI:29105"/>
    </cofactor>
    <text evidence="12">Binds 2 zinc ions per subunit.</text>
</comment>
<dbReference type="GO" id="GO:1990077">
    <property type="term" value="C:primosome complex"/>
    <property type="evidence" value="ECO:0007669"/>
    <property type="project" value="UniProtKB-UniRule"/>
</dbReference>
<dbReference type="GO" id="GO:0006270">
    <property type="term" value="P:DNA replication initiation"/>
    <property type="evidence" value="ECO:0007669"/>
    <property type="project" value="TreeGrafter"/>
</dbReference>
<dbReference type="GO" id="GO:0008270">
    <property type="term" value="F:zinc ion binding"/>
    <property type="evidence" value="ECO:0007669"/>
    <property type="project" value="UniProtKB-UniRule"/>
</dbReference>
<evidence type="ECO:0000313" key="14">
    <source>
        <dbReference type="EMBL" id="PPQ31653.1"/>
    </source>
</evidence>
<feature type="domain" description="Helicase ATP-binding" evidence="13">
    <location>
        <begin position="4"/>
        <end position="170"/>
    </location>
</feature>
<dbReference type="GO" id="GO:0006269">
    <property type="term" value="P:DNA replication, synthesis of primer"/>
    <property type="evidence" value="ECO:0007669"/>
    <property type="project" value="UniProtKB-KW"/>
</dbReference>
<evidence type="ECO:0000256" key="1">
    <source>
        <dbReference type="ARBA" id="ARBA00022515"/>
    </source>
</evidence>
<proteinExistence type="inferred from homology"/>
<protein>
    <recommendedName>
        <fullName evidence="12">Replication restart protein PriA</fullName>
    </recommendedName>
    <alternativeName>
        <fullName evidence="12">ATP-dependent DNA helicase PriA</fullName>
        <ecNumber evidence="12">5.6.2.4</ecNumber>
    </alternativeName>
    <alternativeName>
        <fullName evidence="12">DNA 3'-5' helicase PriA</fullName>
    </alternativeName>
</protein>
<evidence type="ECO:0000256" key="9">
    <source>
        <dbReference type="ARBA" id="ARBA00023125"/>
    </source>
</evidence>
<evidence type="ECO:0000313" key="15">
    <source>
        <dbReference type="Proteomes" id="UP000239724"/>
    </source>
</evidence>
<dbReference type="SUPFAM" id="SSF52540">
    <property type="entry name" value="P-loop containing nucleoside triphosphate hydrolases"/>
    <property type="match status" value="2"/>
</dbReference>
<dbReference type="GO" id="GO:0005524">
    <property type="term" value="F:ATP binding"/>
    <property type="evidence" value="ECO:0007669"/>
    <property type="project" value="UniProtKB-UniRule"/>
</dbReference>
<dbReference type="Gene3D" id="3.40.50.300">
    <property type="entry name" value="P-loop containing nucleotide triphosphate hydrolases"/>
    <property type="match status" value="2"/>
</dbReference>
<evidence type="ECO:0000256" key="4">
    <source>
        <dbReference type="ARBA" id="ARBA00022741"/>
    </source>
</evidence>
<dbReference type="InterPro" id="IPR027417">
    <property type="entry name" value="P-loop_NTPase"/>
</dbReference>
<dbReference type="InterPro" id="IPR041236">
    <property type="entry name" value="PriA_C"/>
</dbReference>